<organism evidence="9 10">
    <name type="scientific">Tetradesmus obliquus</name>
    <name type="common">Green alga</name>
    <name type="synonym">Acutodesmus obliquus</name>
    <dbReference type="NCBI Taxonomy" id="3088"/>
    <lineage>
        <taxon>Eukaryota</taxon>
        <taxon>Viridiplantae</taxon>
        <taxon>Chlorophyta</taxon>
        <taxon>core chlorophytes</taxon>
        <taxon>Chlorophyceae</taxon>
        <taxon>CS clade</taxon>
        <taxon>Sphaeropleales</taxon>
        <taxon>Scenedesmaceae</taxon>
        <taxon>Tetradesmus</taxon>
    </lineage>
</organism>
<keyword evidence="2" id="KW-0547">Nucleotide-binding</keyword>
<evidence type="ECO:0008006" key="11">
    <source>
        <dbReference type="Google" id="ProtNLM"/>
    </source>
</evidence>
<evidence type="ECO:0000256" key="2">
    <source>
        <dbReference type="ARBA" id="ARBA00022741"/>
    </source>
</evidence>
<accession>A0ABY8TK68</accession>
<evidence type="ECO:0000256" key="5">
    <source>
        <dbReference type="ARBA" id="ARBA00022840"/>
    </source>
</evidence>
<dbReference type="CDD" id="cd18791">
    <property type="entry name" value="SF2_C_RHA"/>
    <property type="match status" value="1"/>
</dbReference>
<keyword evidence="3" id="KW-0378">Hydrolase</keyword>
<feature type="compositionally biased region" description="Basic residues" evidence="6">
    <location>
        <begin position="1"/>
        <end position="13"/>
    </location>
</feature>
<feature type="compositionally biased region" description="Low complexity" evidence="6">
    <location>
        <begin position="739"/>
        <end position="752"/>
    </location>
</feature>
<dbReference type="PANTHER" id="PTHR18934:SF99">
    <property type="entry name" value="ATP-DEPENDENT RNA HELICASE DHX37-RELATED"/>
    <property type="match status" value="1"/>
</dbReference>
<sequence>MHNKNSKRQRKQKASQSLKGKQQAPRLDALDLLGEELQQDVELDEDLGSNALILPAAGAAGGSGKGTAAKQQPEQQLSKSQLKKLRQVQLKKERRQQLGEVLTQLNSSSLPDEQLSLLRPLHQRGARETKKQRLRRLLKLQRAGYKGFEGSDELMQERQVKGVAGSSSSSESDSEGGSSSSDSEDEHQRPAKQARIELAVEASPAAAADAAAGQPSSGSDDEDGEQVQAAGAAAAAAAPAAAAAAAAAADTKAQLKAAKAHAAALKAQARLEATGTTVDEAEAEEAAATRAAAAERAAAAAAGPTRVVSVVRPPEMEEARRQLPILGLEQEVMEGIARHDVVVLCGETGCGKTTQVPQFLLEAGYGCRDFPERAGAIVVTQPRRVAAISTAERVAGELGVALGSKVGYQVRHDRRVGPDSAIRFMTDGVLMRQLQSDFLLRGYSVILLDEAHERSLNTDLLLGMLSRCFGICCMLSRLVPLRRRLHEQWLAAGQPPANTSAAAAAGAAAAAAGGLGPVYPLKLIIMSATLRTSDFTENSRLFARPPPVLSVPARQFPVTIHFAKHTELDDYLATAVRKVCRIHQELPGGGILLFLTGQREVQVAVRRIRQAFAKRTRSGAAAAAAAAGASPAVDAAAEDDEAADAAAAGADAAEIAADAADAALEQDLLDAAAGDAAAAAVDDFDLLEQDEDEKEVQVMGGDSWTPEELAAAEARFEAVYGLSLHNTSNNTQDAGSGGTISQQQGAAAGQQQQRAAAPVHVLPLYAMLPQAQQAAVFQPVPAGHRLIVVATNVAETSITIPGIRYVVDAGRSKQKLLEAHSGAAVARYAVDWVSKAAAEQRAGRAGRTGPGHVYRLFSSAHFNDNFQQHSDPEIANTPLEGVVLLLKAMGVDRVSNFPFPSPPEAEALRTLEVLRRALAAGWCDQVSRRVRSADYVARLASDGRQGRHAVRYSPACLAEEVFLHPRSCLAKTAPEYVVYGDIVRTAKRPYMALVTAIEPQWLADCGSSLCKVSEPLSEPAPFYQPDIDCVLAWHDATYSQHSWQLPRLLLPLPDEPSCAAVFGAALLAGRVLPAAAALAGVLLAPAATAARQELQGLPRVGELLAALQGRKVSCAAG</sequence>
<dbReference type="SMART" id="SM00490">
    <property type="entry name" value="HELICc"/>
    <property type="match status" value="1"/>
</dbReference>
<keyword evidence="5" id="KW-0067">ATP-binding</keyword>
<dbReference type="Pfam" id="PF07717">
    <property type="entry name" value="OB_NTP_bind"/>
    <property type="match status" value="1"/>
</dbReference>
<protein>
    <recommendedName>
        <fullName evidence="11">ATP-dependent RNA helicase</fullName>
    </recommendedName>
</protein>
<feature type="compositionally biased region" description="Low complexity" evidence="6">
    <location>
        <begin position="165"/>
        <end position="181"/>
    </location>
</feature>
<evidence type="ECO:0000259" key="7">
    <source>
        <dbReference type="PROSITE" id="PS51192"/>
    </source>
</evidence>
<dbReference type="EMBL" id="CP126208">
    <property type="protein sequence ID" value="WIA09509.1"/>
    <property type="molecule type" value="Genomic_DNA"/>
</dbReference>
<feature type="region of interest" description="Disordered" evidence="6">
    <location>
        <begin position="1"/>
        <end position="31"/>
    </location>
</feature>
<dbReference type="SUPFAM" id="SSF52540">
    <property type="entry name" value="P-loop containing nucleoside triphosphate hydrolases"/>
    <property type="match status" value="1"/>
</dbReference>
<dbReference type="InterPro" id="IPR011709">
    <property type="entry name" value="DEAD-box_helicase_OB_fold"/>
</dbReference>
<dbReference type="InterPro" id="IPR002464">
    <property type="entry name" value="DNA/RNA_helicase_DEAH_CS"/>
</dbReference>
<evidence type="ECO:0000256" key="1">
    <source>
        <dbReference type="ARBA" id="ARBA00008792"/>
    </source>
</evidence>
<feature type="domain" description="Helicase ATP-binding" evidence="7">
    <location>
        <begin position="333"/>
        <end position="548"/>
    </location>
</feature>
<evidence type="ECO:0000256" key="3">
    <source>
        <dbReference type="ARBA" id="ARBA00022801"/>
    </source>
</evidence>
<feature type="region of interest" description="Disordered" evidence="6">
    <location>
        <begin position="730"/>
        <end position="752"/>
    </location>
</feature>
<feature type="domain" description="Helicase C-terminal" evidence="8">
    <location>
        <begin position="711"/>
        <end position="890"/>
    </location>
</feature>
<dbReference type="PROSITE" id="PS51192">
    <property type="entry name" value="HELICASE_ATP_BIND_1"/>
    <property type="match status" value="1"/>
</dbReference>
<dbReference type="Proteomes" id="UP001244341">
    <property type="component" value="Chromosome 1b"/>
</dbReference>
<keyword evidence="4" id="KW-0347">Helicase</keyword>
<evidence type="ECO:0000259" key="8">
    <source>
        <dbReference type="PROSITE" id="PS51194"/>
    </source>
</evidence>
<evidence type="ECO:0000256" key="6">
    <source>
        <dbReference type="SAM" id="MobiDB-lite"/>
    </source>
</evidence>
<keyword evidence="10" id="KW-1185">Reference proteome</keyword>
<dbReference type="Gene3D" id="1.10.10.2130">
    <property type="entry name" value="DEAH helicase family, winged-helix domain"/>
    <property type="match status" value="1"/>
</dbReference>
<dbReference type="Gene3D" id="3.40.50.300">
    <property type="entry name" value="P-loop containing nucleotide triphosphate hydrolases"/>
    <property type="match status" value="3"/>
</dbReference>
<dbReference type="InterPro" id="IPR027417">
    <property type="entry name" value="P-loop_NTPase"/>
</dbReference>
<reference evidence="9 10" key="1">
    <citation type="submission" date="2023-05" db="EMBL/GenBank/DDBJ databases">
        <title>A 100% complete, gapless, phased diploid assembly of the Scenedesmus obliquus UTEX 3031 genome.</title>
        <authorList>
            <person name="Biondi T.C."/>
            <person name="Hanschen E.R."/>
            <person name="Kwon T."/>
            <person name="Eng W."/>
            <person name="Kruse C.P.S."/>
            <person name="Koehler S.I."/>
            <person name="Kunde Y."/>
            <person name="Gleasner C.D."/>
            <person name="You Mak K.T."/>
            <person name="Polle J."/>
            <person name="Hovde B.T."/>
            <person name="Starkenburg S.R."/>
        </authorList>
    </citation>
    <scope>NUCLEOTIDE SEQUENCE [LARGE SCALE GENOMIC DNA]</scope>
    <source>
        <strain evidence="9 10">DOE0152z</strain>
    </source>
</reference>
<dbReference type="PROSITE" id="PS51194">
    <property type="entry name" value="HELICASE_CTER"/>
    <property type="match status" value="1"/>
</dbReference>
<name>A0ABY8TK68_TETOB</name>
<feature type="compositionally biased region" description="Low complexity" evidence="6">
    <location>
        <begin position="66"/>
        <end position="80"/>
    </location>
</feature>
<proteinExistence type="inferred from homology"/>
<comment type="similarity">
    <text evidence="1">Belongs to the DEAD box helicase family. DEAH subfamily.</text>
</comment>
<dbReference type="InterPro" id="IPR042035">
    <property type="entry name" value="DEAH_win-hel_dom"/>
</dbReference>
<dbReference type="PANTHER" id="PTHR18934">
    <property type="entry name" value="ATP-DEPENDENT RNA HELICASE"/>
    <property type="match status" value="1"/>
</dbReference>
<feature type="region of interest" description="Disordered" evidence="6">
    <location>
        <begin position="56"/>
        <end position="134"/>
    </location>
</feature>
<evidence type="ECO:0000313" key="10">
    <source>
        <dbReference type="Proteomes" id="UP001244341"/>
    </source>
</evidence>
<feature type="region of interest" description="Disordered" evidence="6">
    <location>
        <begin position="146"/>
        <end position="231"/>
    </location>
</feature>
<gene>
    <name evidence="9" type="ORF">OEZ85_008906</name>
</gene>
<dbReference type="InterPro" id="IPR014001">
    <property type="entry name" value="Helicase_ATP-bd"/>
</dbReference>
<dbReference type="PROSITE" id="PS00690">
    <property type="entry name" value="DEAH_ATP_HELICASE"/>
    <property type="match status" value="1"/>
</dbReference>
<feature type="compositionally biased region" description="Low complexity" evidence="6">
    <location>
        <begin position="202"/>
        <end position="218"/>
    </location>
</feature>
<dbReference type="SMART" id="SM00487">
    <property type="entry name" value="DEXDc"/>
    <property type="match status" value="1"/>
</dbReference>
<dbReference type="InterPro" id="IPR001650">
    <property type="entry name" value="Helicase_C-like"/>
</dbReference>
<dbReference type="Pfam" id="PF00271">
    <property type="entry name" value="Helicase_C"/>
    <property type="match status" value="1"/>
</dbReference>
<evidence type="ECO:0000313" key="9">
    <source>
        <dbReference type="EMBL" id="WIA09509.1"/>
    </source>
</evidence>
<evidence type="ECO:0000256" key="4">
    <source>
        <dbReference type="ARBA" id="ARBA00022806"/>
    </source>
</evidence>